<reference evidence="2 3" key="1">
    <citation type="journal article" date="2020" name="Nature">
        <title>Six reference-quality genomes reveal evolution of bat adaptations.</title>
        <authorList>
            <person name="Jebb D."/>
            <person name="Huang Z."/>
            <person name="Pippel M."/>
            <person name="Hughes G.M."/>
            <person name="Lavrichenko K."/>
            <person name="Devanna P."/>
            <person name="Winkler S."/>
            <person name="Jermiin L.S."/>
            <person name="Skirmuntt E.C."/>
            <person name="Katzourakis A."/>
            <person name="Burkitt-Gray L."/>
            <person name="Ray D.A."/>
            <person name="Sullivan K.A.M."/>
            <person name="Roscito J.G."/>
            <person name="Kirilenko B.M."/>
            <person name="Davalos L.M."/>
            <person name="Corthals A.P."/>
            <person name="Power M.L."/>
            <person name="Jones G."/>
            <person name="Ransome R.D."/>
            <person name="Dechmann D.K.N."/>
            <person name="Locatelli A.G."/>
            <person name="Puechmaille S.J."/>
            <person name="Fedrigo O."/>
            <person name="Jarvis E.D."/>
            <person name="Hiller M."/>
            <person name="Vernes S.C."/>
            <person name="Myers E.W."/>
            <person name="Teeling E.C."/>
        </authorList>
    </citation>
    <scope>NUCLEOTIDE SEQUENCE [LARGE SCALE GENOMIC DNA]</scope>
    <source>
        <strain evidence="2">MRouAeg1</strain>
        <tissue evidence="2">Muscle</tissue>
    </source>
</reference>
<organism evidence="2 3">
    <name type="scientific">Rousettus aegyptiacus</name>
    <name type="common">Egyptian fruit bat</name>
    <name type="synonym">Pteropus aegyptiacus</name>
    <dbReference type="NCBI Taxonomy" id="9407"/>
    <lineage>
        <taxon>Eukaryota</taxon>
        <taxon>Metazoa</taxon>
        <taxon>Chordata</taxon>
        <taxon>Craniata</taxon>
        <taxon>Vertebrata</taxon>
        <taxon>Euteleostomi</taxon>
        <taxon>Mammalia</taxon>
        <taxon>Eutheria</taxon>
        <taxon>Laurasiatheria</taxon>
        <taxon>Chiroptera</taxon>
        <taxon>Yinpterochiroptera</taxon>
        <taxon>Pteropodoidea</taxon>
        <taxon>Pteropodidae</taxon>
        <taxon>Rousettinae</taxon>
        <taxon>Rousettus</taxon>
    </lineage>
</organism>
<dbReference type="Proteomes" id="UP000593571">
    <property type="component" value="Unassembled WGS sequence"/>
</dbReference>
<dbReference type="AlphaFoldDB" id="A0A7J8IMA3"/>
<evidence type="ECO:0000313" key="3">
    <source>
        <dbReference type="Proteomes" id="UP000593571"/>
    </source>
</evidence>
<comment type="caution">
    <text evidence="2">The sequence shown here is derived from an EMBL/GenBank/DDBJ whole genome shotgun (WGS) entry which is preliminary data.</text>
</comment>
<feature type="region of interest" description="Disordered" evidence="1">
    <location>
        <begin position="1"/>
        <end position="100"/>
    </location>
</feature>
<gene>
    <name evidence="2" type="ORF">HJG63_010846</name>
</gene>
<evidence type="ECO:0000313" key="2">
    <source>
        <dbReference type="EMBL" id="KAF6485717.1"/>
    </source>
</evidence>
<evidence type="ECO:0000256" key="1">
    <source>
        <dbReference type="SAM" id="MobiDB-lite"/>
    </source>
</evidence>
<proteinExistence type="predicted"/>
<keyword evidence="3" id="KW-1185">Reference proteome</keyword>
<protein>
    <submittedName>
        <fullName evidence="2">Uncharacterized protein</fullName>
    </submittedName>
</protein>
<accession>A0A7J8IMA3</accession>
<dbReference type="EMBL" id="JACASE010000003">
    <property type="protein sequence ID" value="KAF6485717.1"/>
    <property type="molecule type" value="Genomic_DNA"/>
</dbReference>
<name>A0A7J8IMA3_ROUAE</name>
<sequence length="237" mass="24826">MPGAAAAADPGLRGSGSRHRVRLPAGLPRGNRRGRESPRALGSTEPTADPDRGLVGTLLPEGGREPHGDTWPPDGAVRPETQGPGPVETSPVPKPPQKGHRAGAFEVWTKGFATDCPERRVGTKPEHTLQLVPDDRGCPRCQRAGQAACGSPVGRVQGVTVGLWGPGGQAGWGGWMLLSHRAVGSPAGAARPLVHRCTGGPVRGPRAGWGPPVHRQRWPHRDAARCLVAAGYVRPFP</sequence>